<evidence type="ECO:0000313" key="2">
    <source>
        <dbReference type="Proteomes" id="UP000244867"/>
    </source>
</evidence>
<protein>
    <submittedName>
        <fullName evidence="1">Uncharacterized protein</fullName>
    </submittedName>
</protein>
<accession>A0A2R7Z3N3</accession>
<comment type="caution">
    <text evidence="1">The sequence shown here is derived from an EMBL/GenBank/DDBJ whole genome shotgun (WGS) entry which is preliminary data.</text>
</comment>
<sequence length="371" mass="40078">MDSVGAARAWGWVAHLRDGGATPWADWTGGSTPSARVLPGAQQLELLRRLNASTSPVEVRAQRASRPALADRVLTAAAPGRGKPDLPLVGVEASPYGPQPVDPAQLPAHELVRVATSVLAEDVVALGVPAPARRLRRPWHRAVRLAGDPVEAAHLRDHLAGLGRPPGGPGSRALVIGAPLDELLADVWTRRCFERGSGAWLEWLRFWQQRGELPPRIDLPAVVDRHRPRHRDVQVVLDRDRLPDLLGVRRLPPVVRPGADAAELARRIATVVGLLVPPDERADLMTHTLLPRMPATGHAPVGLPAEHREWVSAAAQRMVQQLRRGGYPVVGDPAVLVPAEATDQATGPASDEAVLDLAVRMLVDDTWKEQP</sequence>
<organism evidence="1 2">
    <name type="scientific">Nocardioides currus</name>
    <dbReference type="NCBI Taxonomy" id="2133958"/>
    <lineage>
        <taxon>Bacteria</taxon>
        <taxon>Bacillati</taxon>
        <taxon>Actinomycetota</taxon>
        <taxon>Actinomycetes</taxon>
        <taxon>Propionibacteriales</taxon>
        <taxon>Nocardioidaceae</taxon>
        <taxon>Nocardioides</taxon>
    </lineage>
</organism>
<dbReference type="AlphaFoldDB" id="A0A2R7Z3N3"/>
<reference evidence="1 2" key="1">
    <citation type="submission" date="2018-03" db="EMBL/GenBank/DDBJ databases">
        <authorList>
            <person name="Keele B.F."/>
        </authorList>
    </citation>
    <scope>NUCLEOTIDE SEQUENCE [LARGE SCALE GENOMIC DNA]</scope>
    <source>
        <strain evidence="1 2">IB-3</strain>
    </source>
</reference>
<evidence type="ECO:0000313" key="1">
    <source>
        <dbReference type="EMBL" id="PUA82989.1"/>
    </source>
</evidence>
<dbReference type="InterPro" id="IPR036271">
    <property type="entry name" value="Tet_transcr_reg_TetR-rel_C_sf"/>
</dbReference>
<gene>
    <name evidence="1" type="ORF">C7S10_04720</name>
</gene>
<name>A0A2R7Z3N3_9ACTN</name>
<proteinExistence type="predicted"/>
<dbReference type="SUPFAM" id="SSF48498">
    <property type="entry name" value="Tetracyclin repressor-like, C-terminal domain"/>
    <property type="match status" value="1"/>
</dbReference>
<dbReference type="Proteomes" id="UP000244867">
    <property type="component" value="Unassembled WGS sequence"/>
</dbReference>
<keyword evidence="2" id="KW-1185">Reference proteome</keyword>
<dbReference type="EMBL" id="PYXZ01000001">
    <property type="protein sequence ID" value="PUA82989.1"/>
    <property type="molecule type" value="Genomic_DNA"/>
</dbReference>